<reference evidence="3 4" key="2">
    <citation type="submission" date="2024-07" db="EMBL/GenBank/DDBJ databases">
        <authorList>
            <person name="Akdeniz Z."/>
        </authorList>
    </citation>
    <scope>NUCLEOTIDE SEQUENCE [LARGE SCALE GENOMIC DNA]</scope>
</reference>
<evidence type="ECO:0000313" key="3">
    <source>
        <dbReference type="EMBL" id="CAL6052431.1"/>
    </source>
</evidence>
<feature type="compositionally biased region" description="Low complexity" evidence="1">
    <location>
        <begin position="386"/>
        <end position="396"/>
    </location>
</feature>
<protein>
    <submittedName>
        <fullName evidence="3">Hypothetical_protein</fullName>
    </submittedName>
</protein>
<accession>A0AA86TBY7</accession>
<dbReference type="AlphaFoldDB" id="A0AA86TBY7"/>
<sequence>MFVKVNALLQKELQKIMDNKQTEKIQEPTSFLEKKDKETYIEQKSNELQLSEQDNQQRIQYIQQKQYKKIISDNKQMFQDLIQQVQKLKTLNLKNELLYLKYGQENIVPLPKQLHEQNMVVAFYMKYPSEALKYVQQLPHIVTRITPLNYPGIPKECTGMDYDAEFIILSDGNVLKDFTALQKYLNNTITDTEVLNYILKPKIFCYSEDYIQESLIDTFGAIPFFIEDIRSKQQKNLRINLYQINDYLFTKEYLDICIKHNKENNLRAANYNYYFKTIDEYEFLQQFPTSVNTQRCQNIHTSIKPKILNQSLTIIYTIKNNRGALQQVVEIDRSKSLIQSQFVFDSFREVPCITNSYGTNLLSQEDVHYFKIQHRDQLVQKNKQNDQQTSDMQQDVDVSDSDSKDQQDNQKIFQKGRQLKNGQKYLLEVRTVVQSICQGTIYINDNQLCTIHKDCIVRLPLNNLQIDVLKLFGAIPHPVLIILFDQIKGSHWKDILSVLGSSNVPVLLLDQEVPDRELYNFVKTNINKFQIPDYVHPKKCFTILQYDGTKIEIKAQVSAQELIIFFIKSETNYTGTKFDTREQRVNKYIFNEDGIILKNRTEVNRTQDKIIKTKKDQKVDRE</sequence>
<dbReference type="Proteomes" id="UP001642409">
    <property type="component" value="Unassembled WGS sequence"/>
</dbReference>
<dbReference type="EMBL" id="CAXDID020000192">
    <property type="protein sequence ID" value="CAL6052431.1"/>
    <property type="molecule type" value="Genomic_DNA"/>
</dbReference>
<reference evidence="2" key="1">
    <citation type="submission" date="2023-06" db="EMBL/GenBank/DDBJ databases">
        <authorList>
            <person name="Kurt Z."/>
        </authorList>
    </citation>
    <scope>NUCLEOTIDE SEQUENCE</scope>
</reference>
<keyword evidence="4" id="KW-1185">Reference proteome</keyword>
<dbReference type="EMBL" id="CATOUU010000052">
    <property type="protein sequence ID" value="CAI9914559.1"/>
    <property type="molecule type" value="Genomic_DNA"/>
</dbReference>
<name>A0AA86TBY7_9EUKA</name>
<feature type="region of interest" description="Disordered" evidence="1">
    <location>
        <begin position="380"/>
        <end position="410"/>
    </location>
</feature>
<organism evidence="2">
    <name type="scientific">Hexamita inflata</name>
    <dbReference type="NCBI Taxonomy" id="28002"/>
    <lineage>
        <taxon>Eukaryota</taxon>
        <taxon>Metamonada</taxon>
        <taxon>Diplomonadida</taxon>
        <taxon>Hexamitidae</taxon>
        <taxon>Hexamitinae</taxon>
        <taxon>Hexamita</taxon>
    </lineage>
</organism>
<evidence type="ECO:0000313" key="4">
    <source>
        <dbReference type="Proteomes" id="UP001642409"/>
    </source>
</evidence>
<gene>
    <name evidence="2" type="ORF">HINF_LOCUS2204</name>
    <name evidence="3" type="ORF">HINF_LOCUS44846</name>
</gene>
<proteinExistence type="predicted"/>
<evidence type="ECO:0000313" key="2">
    <source>
        <dbReference type="EMBL" id="CAI9914559.1"/>
    </source>
</evidence>
<comment type="caution">
    <text evidence="2">The sequence shown here is derived from an EMBL/GenBank/DDBJ whole genome shotgun (WGS) entry which is preliminary data.</text>
</comment>
<evidence type="ECO:0000256" key="1">
    <source>
        <dbReference type="SAM" id="MobiDB-lite"/>
    </source>
</evidence>